<dbReference type="Gene3D" id="3.40.50.720">
    <property type="entry name" value="NAD(P)-binding Rossmann-like Domain"/>
    <property type="match status" value="1"/>
</dbReference>
<dbReference type="PANTHER" id="PTHR43708:SF3">
    <property type="entry name" value="OXIDOREDUCTASE"/>
    <property type="match status" value="1"/>
</dbReference>
<dbReference type="RefSeq" id="WP_072716113.1">
    <property type="nucleotide sequence ID" value="NZ_FRAU01000008.1"/>
</dbReference>
<sequence>MPLSRKLRYGMVGGGPGAFIGAVHRKAAALDGEIELVAGAFSSDPDKSRHMGALLHLDPRRVYRSYEEMAEKEAALPPEERIDFVSIVTPNHLHYPIAKTFIEAGFHVVCDKPMTTTLEDAEDLCRLVARHNVLFALTHNYSGYPMVKQARALVQEGLLGDIRKIVVEYPQGWLATPLEQTGQKQAAWRTDPRRAGAGALGDIGSHAEHLARYITGLELDRLCADITTFVSGRQVEDDANLLVHYQNGARGILYASQVSVGEENNLRIRIYGTRASLEWHQEEPNYLYVRYPDRPEEVYKRGNEYLAPAARRASRLPAGHPEAFIEAFANIYLNFARTLKARLAGEKPDPLDLDFPTVQDGARGVHFILTALESGRRRAWVDARYTPPEA</sequence>
<dbReference type="GO" id="GO:0000166">
    <property type="term" value="F:nucleotide binding"/>
    <property type="evidence" value="ECO:0007669"/>
    <property type="project" value="InterPro"/>
</dbReference>
<dbReference type="STRING" id="633813.SAMN04488087_2298"/>
<dbReference type="AlphaFoldDB" id="A0A1M6WEG2"/>
<dbReference type="Gene3D" id="3.30.360.10">
    <property type="entry name" value="Dihydrodipicolinate Reductase, domain 2"/>
    <property type="match status" value="1"/>
</dbReference>
<evidence type="ECO:0000313" key="4">
    <source>
        <dbReference type="Proteomes" id="UP000185812"/>
    </source>
</evidence>
<dbReference type="InterPro" id="IPR051317">
    <property type="entry name" value="Gfo/Idh/MocA_oxidoreduct"/>
</dbReference>
<evidence type="ECO:0000259" key="2">
    <source>
        <dbReference type="Pfam" id="PF22725"/>
    </source>
</evidence>
<feature type="domain" description="GFO/IDH/MocA-like oxidoreductase" evidence="2">
    <location>
        <begin position="147"/>
        <end position="278"/>
    </location>
</feature>
<dbReference type="OrthoDB" id="9815825at2"/>
<feature type="domain" description="Gfo/Idh/MocA-like oxidoreductase N-terminal" evidence="1">
    <location>
        <begin position="7"/>
        <end position="137"/>
    </location>
</feature>
<protein>
    <submittedName>
        <fullName evidence="3">Predicted dehydrogenase</fullName>
    </submittedName>
</protein>
<dbReference type="InterPro" id="IPR000683">
    <property type="entry name" value="Gfo/Idh/MocA-like_OxRdtase_N"/>
</dbReference>
<dbReference type="EMBL" id="FRAU01000008">
    <property type="protein sequence ID" value="SHK92059.1"/>
    <property type="molecule type" value="Genomic_DNA"/>
</dbReference>
<dbReference type="Pfam" id="PF22725">
    <property type="entry name" value="GFO_IDH_MocA_C3"/>
    <property type="match status" value="1"/>
</dbReference>
<keyword evidence="4" id="KW-1185">Reference proteome</keyword>
<accession>A0A1M6WEG2</accession>
<dbReference type="SUPFAM" id="SSF51735">
    <property type="entry name" value="NAD(P)-binding Rossmann-fold domains"/>
    <property type="match status" value="1"/>
</dbReference>
<dbReference type="Pfam" id="PF01408">
    <property type="entry name" value="GFO_IDH_MocA"/>
    <property type="match status" value="1"/>
</dbReference>
<gene>
    <name evidence="3" type="ORF">SAMN04488087_2298</name>
</gene>
<name>A0A1M6WEG2_9BACT</name>
<organism evidence="3 4">
    <name type="scientific">Rhodothermus profundi</name>
    <dbReference type="NCBI Taxonomy" id="633813"/>
    <lineage>
        <taxon>Bacteria</taxon>
        <taxon>Pseudomonadati</taxon>
        <taxon>Rhodothermota</taxon>
        <taxon>Rhodothermia</taxon>
        <taxon>Rhodothermales</taxon>
        <taxon>Rhodothermaceae</taxon>
        <taxon>Rhodothermus</taxon>
    </lineage>
</organism>
<dbReference type="InterPro" id="IPR036291">
    <property type="entry name" value="NAD(P)-bd_dom_sf"/>
</dbReference>
<proteinExistence type="predicted"/>
<evidence type="ECO:0000259" key="1">
    <source>
        <dbReference type="Pfam" id="PF01408"/>
    </source>
</evidence>
<reference evidence="4" key="1">
    <citation type="submission" date="2016-11" db="EMBL/GenBank/DDBJ databases">
        <authorList>
            <person name="Varghese N."/>
            <person name="Submissions S."/>
        </authorList>
    </citation>
    <scope>NUCLEOTIDE SEQUENCE [LARGE SCALE GENOMIC DNA]</scope>
    <source>
        <strain evidence="4">DSM 22212</strain>
    </source>
</reference>
<dbReference type="SUPFAM" id="SSF55347">
    <property type="entry name" value="Glyceraldehyde-3-phosphate dehydrogenase-like, C-terminal domain"/>
    <property type="match status" value="1"/>
</dbReference>
<evidence type="ECO:0000313" key="3">
    <source>
        <dbReference type="EMBL" id="SHK92059.1"/>
    </source>
</evidence>
<dbReference type="InterPro" id="IPR055170">
    <property type="entry name" value="GFO_IDH_MocA-like_dom"/>
</dbReference>
<dbReference type="Proteomes" id="UP000185812">
    <property type="component" value="Unassembled WGS sequence"/>
</dbReference>
<dbReference type="PANTHER" id="PTHR43708">
    <property type="entry name" value="CONSERVED EXPRESSED OXIDOREDUCTASE (EUROFUNG)"/>
    <property type="match status" value="1"/>
</dbReference>